<accession>A0A0G4PIA9</accession>
<reference evidence="2 3" key="1">
    <citation type="journal article" date="2014" name="Nat. Commun.">
        <title>Multiple recent horizontal transfers of a large genomic region in cheese making fungi.</title>
        <authorList>
            <person name="Cheeseman K."/>
            <person name="Ropars J."/>
            <person name="Renault P."/>
            <person name="Dupont J."/>
            <person name="Gouzy J."/>
            <person name="Branca A."/>
            <person name="Abraham A.L."/>
            <person name="Ceppi M."/>
            <person name="Conseiller E."/>
            <person name="Debuchy R."/>
            <person name="Malagnac F."/>
            <person name="Goarin A."/>
            <person name="Silar P."/>
            <person name="Lacoste S."/>
            <person name="Sallet E."/>
            <person name="Bensimon A."/>
            <person name="Giraud T."/>
            <person name="Brygoo Y."/>
        </authorList>
    </citation>
    <scope>NUCLEOTIDE SEQUENCE [LARGE SCALE GENOMIC DNA]</scope>
    <source>
        <strain evidence="3">FM 013</strain>
    </source>
</reference>
<gene>
    <name evidence="2" type="ORF">PCAMFM013_S017g000052</name>
</gene>
<evidence type="ECO:0000313" key="3">
    <source>
        <dbReference type="Proteomes" id="UP000053732"/>
    </source>
</evidence>
<proteinExistence type="predicted"/>
<protein>
    <submittedName>
        <fullName evidence="2">Str. FM013</fullName>
    </submittedName>
</protein>
<feature type="region of interest" description="Disordered" evidence="1">
    <location>
        <begin position="1"/>
        <end position="30"/>
    </location>
</feature>
<dbReference type="STRING" id="1429867.A0A0G4PIA9"/>
<keyword evidence="3" id="KW-1185">Reference proteome</keyword>
<feature type="compositionally biased region" description="Basic residues" evidence="1">
    <location>
        <begin position="1"/>
        <end position="16"/>
    </location>
</feature>
<dbReference type="Proteomes" id="UP000053732">
    <property type="component" value="Unassembled WGS sequence"/>
</dbReference>
<evidence type="ECO:0000313" key="2">
    <source>
        <dbReference type="EMBL" id="CRL26069.1"/>
    </source>
</evidence>
<organism evidence="2 3">
    <name type="scientific">Penicillium camemberti (strain FM 013)</name>
    <dbReference type="NCBI Taxonomy" id="1429867"/>
    <lineage>
        <taxon>Eukaryota</taxon>
        <taxon>Fungi</taxon>
        <taxon>Dikarya</taxon>
        <taxon>Ascomycota</taxon>
        <taxon>Pezizomycotina</taxon>
        <taxon>Eurotiomycetes</taxon>
        <taxon>Eurotiomycetidae</taxon>
        <taxon>Eurotiales</taxon>
        <taxon>Aspergillaceae</taxon>
        <taxon>Penicillium</taxon>
    </lineage>
</organism>
<evidence type="ECO:0000256" key="1">
    <source>
        <dbReference type="SAM" id="MobiDB-lite"/>
    </source>
</evidence>
<name>A0A0G4PIA9_PENC3</name>
<sequence>MTTHNVRLRSFSKRAPKGLEHSEAGLKPSSGLSTHLANWDNLSTFVVQNSQLSPIPRKLFSQVLNINEPNLNHPHQIGQCDLSPRLVQKVGQPSLIPHTLINKSLKPTVEFNPRLSNPKDEDGALNTVNVNWPLPYTRSISPVSENGFAVVTQTWYDYSSMTDSDSQSSESPRSFCFNLRSFPVPRIHTRVQYRTSAGLMESLAPLPSNVTFPCNPGST</sequence>
<dbReference type="EMBL" id="HG793150">
    <property type="protein sequence ID" value="CRL26069.1"/>
    <property type="molecule type" value="Genomic_DNA"/>
</dbReference>
<dbReference type="AlphaFoldDB" id="A0A0G4PIA9"/>